<evidence type="ECO:0000313" key="2">
    <source>
        <dbReference type="Proteomes" id="UP001446871"/>
    </source>
</evidence>
<dbReference type="EMBL" id="JAQQWM010000002">
    <property type="protein sequence ID" value="KAK8078319.1"/>
    <property type="molecule type" value="Genomic_DNA"/>
</dbReference>
<reference evidence="1 2" key="1">
    <citation type="submission" date="2023-01" db="EMBL/GenBank/DDBJ databases">
        <title>Analysis of 21 Apiospora genomes using comparative genomics revels a genus with tremendous synthesis potential of carbohydrate active enzymes and secondary metabolites.</title>
        <authorList>
            <person name="Sorensen T."/>
        </authorList>
    </citation>
    <scope>NUCLEOTIDE SEQUENCE [LARGE SCALE GENOMIC DNA]</scope>
    <source>
        <strain evidence="1 2">CBS 83171</strain>
    </source>
</reference>
<proteinExistence type="predicted"/>
<gene>
    <name evidence="1" type="ORF">PG996_004489</name>
</gene>
<accession>A0ABR1W815</accession>
<name>A0ABR1W815_9PEZI</name>
<protein>
    <submittedName>
        <fullName evidence="1">Uncharacterized protein</fullName>
    </submittedName>
</protein>
<organism evidence="1 2">
    <name type="scientific">Apiospora saccharicola</name>
    <dbReference type="NCBI Taxonomy" id="335842"/>
    <lineage>
        <taxon>Eukaryota</taxon>
        <taxon>Fungi</taxon>
        <taxon>Dikarya</taxon>
        <taxon>Ascomycota</taxon>
        <taxon>Pezizomycotina</taxon>
        <taxon>Sordariomycetes</taxon>
        <taxon>Xylariomycetidae</taxon>
        <taxon>Amphisphaeriales</taxon>
        <taxon>Apiosporaceae</taxon>
        <taxon>Apiospora</taxon>
    </lineage>
</organism>
<comment type="caution">
    <text evidence="1">The sequence shown here is derived from an EMBL/GenBank/DDBJ whole genome shotgun (WGS) entry which is preliminary data.</text>
</comment>
<evidence type="ECO:0000313" key="1">
    <source>
        <dbReference type="EMBL" id="KAK8078319.1"/>
    </source>
</evidence>
<dbReference type="Proteomes" id="UP001446871">
    <property type="component" value="Unassembled WGS sequence"/>
</dbReference>
<sequence>MRLCQLNATQLDRLPHFQVEAEGNPCRLIVRGVLTPDLAYIRHAPFLDCCCVESDDEAIRNWMSWMERVCVTEGLITPEQAEALFHEYSGHNADTLWWTPGGTEEGHQEQVRNANKALVLDLDMFRAVHRRLDQPQWGVKIRWVEALEEHEARVSDLVRKIMAVKEAPKDVAGYEDKLSDMFQANMRLQEPGIREEDLMAMVKAFKEEYNLDN</sequence>
<keyword evidence="2" id="KW-1185">Reference proteome</keyword>